<evidence type="ECO:0000313" key="3">
    <source>
        <dbReference type="EMBL" id="REF30712.1"/>
    </source>
</evidence>
<organism evidence="3 4">
    <name type="scientific">Calidifontibacter indicus</name>
    <dbReference type="NCBI Taxonomy" id="419650"/>
    <lineage>
        <taxon>Bacteria</taxon>
        <taxon>Bacillati</taxon>
        <taxon>Actinomycetota</taxon>
        <taxon>Actinomycetes</taxon>
        <taxon>Micrococcales</taxon>
        <taxon>Dermacoccaceae</taxon>
        <taxon>Calidifontibacter</taxon>
    </lineage>
</organism>
<proteinExistence type="predicted"/>
<feature type="region of interest" description="Disordered" evidence="1">
    <location>
        <begin position="134"/>
        <end position="163"/>
    </location>
</feature>
<gene>
    <name evidence="3" type="ORF">DFJ65_1727</name>
</gene>
<feature type="compositionally biased region" description="Basic and acidic residues" evidence="1">
    <location>
        <begin position="134"/>
        <end position="149"/>
    </location>
</feature>
<dbReference type="AlphaFoldDB" id="A0A3D9UMN0"/>
<dbReference type="EMBL" id="QTUA01000001">
    <property type="protein sequence ID" value="REF30712.1"/>
    <property type="molecule type" value="Genomic_DNA"/>
</dbReference>
<protein>
    <submittedName>
        <fullName evidence="3">Uncharacterized protein</fullName>
    </submittedName>
</protein>
<dbReference type="RefSeq" id="WP_147301359.1">
    <property type="nucleotide sequence ID" value="NZ_QTUA01000001.1"/>
</dbReference>
<evidence type="ECO:0000256" key="1">
    <source>
        <dbReference type="SAM" id="MobiDB-lite"/>
    </source>
</evidence>
<accession>A0A3D9UMN0</accession>
<keyword evidence="2" id="KW-1133">Transmembrane helix</keyword>
<comment type="caution">
    <text evidence="3">The sequence shown here is derived from an EMBL/GenBank/DDBJ whole genome shotgun (WGS) entry which is preliminary data.</text>
</comment>
<name>A0A3D9UMN0_9MICO</name>
<feature type="transmembrane region" description="Helical" evidence="2">
    <location>
        <begin position="21"/>
        <end position="40"/>
    </location>
</feature>
<keyword evidence="2" id="KW-0472">Membrane</keyword>
<dbReference type="Proteomes" id="UP000256253">
    <property type="component" value="Unassembled WGS sequence"/>
</dbReference>
<keyword evidence="2" id="KW-0812">Transmembrane</keyword>
<reference evidence="3 4" key="1">
    <citation type="submission" date="2018-08" db="EMBL/GenBank/DDBJ databases">
        <title>Sequencing the genomes of 1000 actinobacteria strains.</title>
        <authorList>
            <person name="Klenk H.-P."/>
        </authorList>
    </citation>
    <scope>NUCLEOTIDE SEQUENCE [LARGE SCALE GENOMIC DNA]</scope>
    <source>
        <strain evidence="3 4">DSM 22967</strain>
    </source>
</reference>
<sequence length="163" mass="18153">MYDVDRVVDQGDALDAHGSRVWPALIALGPLGAGMLGIAYLTEGRWFHALMNLCLSVTTAVQVSGLWRGLRVDERGVRTLGRFRPIPWHQIVAVEARNYGVEIELARKGRRVATGLPERFLPRVLGLRAADFDRSDRADQRPDPAHKLASDATYSPVRRDTPE</sequence>
<evidence type="ECO:0000256" key="2">
    <source>
        <dbReference type="SAM" id="Phobius"/>
    </source>
</evidence>
<keyword evidence="4" id="KW-1185">Reference proteome</keyword>
<evidence type="ECO:0000313" key="4">
    <source>
        <dbReference type="Proteomes" id="UP000256253"/>
    </source>
</evidence>